<evidence type="ECO:0000256" key="1">
    <source>
        <dbReference type="SAM" id="MobiDB-lite"/>
    </source>
</evidence>
<sequence>MDAEAPGVVVFSYPRYCRYRALVARLEGIQADWLRDSLVAALGGYAAPTMNTRILYCKDTFEYPELEGHEFVCNHLAPKLKGRPRGRRRTRARSRDRDVDADRDSRSSDSDVTLPPEPRTPKRITLRNGNQKSDEEDAQRTEDESERRKEESVREETKTEESGREESRKEEKKKEESGNEEVRKVESRKQDSRKEGNRREISSEDEAFLQKLREFYNEADMKISHTKNISLRELYNRVKLSGGYEATCRARLWKSLYGDKASRANRLYERIQPKNGLEKSVVLTPRASPNSSPKPTSEENGILGVTPEGRESKDNREAGRDADRRNC</sequence>
<dbReference type="Proteomes" id="UP000324832">
    <property type="component" value="Unassembled WGS sequence"/>
</dbReference>
<feature type="region of interest" description="Disordered" evidence="1">
    <location>
        <begin position="280"/>
        <end position="327"/>
    </location>
</feature>
<dbReference type="SUPFAM" id="SSF46774">
    <property type="entry name" value="ARID-like"/>
    <property type="match status" value="1"/>
</dbReference>
<keyword evidence="4" id="KW-1185">Reference proteome</keyword>
<accession>A0A5E4R3X6</accession>
<evidence type="ECO:0000313" key="4">
    <source>
        <dbReference type="Proteomes" id="UP000324832"/>
    </source>
</evidence>
<protein>
    <recommendedName>
        <fullName evidence="2">ARID domain-containing protein</fullName>
    </recommendedName>
</protein>
<dbReference type="EMBL" id="FZQP02006815">
    <property type="protein sequence ID" value="VVD03944.1"/>
    <property type="molecule type" value="Genomic_DNA"/>
</dbReference>
<proteinExistence type="predicted"/>
<dbReference type="Pfam" id="PF01388">
    <property type="entry name" value="ARID"/>
    <property type="match status" value="1"/>
</dbReference>
<feature type="compositionally biased region" description="Polar residues" evidence="1">
    <location>
        <begin position="287"/>
        <end position="299"/>
    </location>
</feature>
<dbReference type="AlphaFoldDB" id="A0A5E4R3X6"/>
<feature type="compositionally biased region" description="Basic and acidic residues" evidence="1">
    <location>
        <begin position="308"/>
        <end position="327"/>
    </location>
</feature>
<dbReference type="GO" id="GO:0003677">
    <property type="term" value="F:DNA binding"/>
    <property type="evidence" value="ECO:0007669"/>
    <property type="project" value="InterPro"/>
</dbReference>
<evidence type="ECO:0000259" key="2">
    <source>
        <dbReference type="Pfam" id="PF01388"/>
    </source>
</evidence>
<dbReference type="Gene3D" id="1.10.150.60">
    <property type="entry name" value="ARID DNA-binding domain"/>
    <property type="match status" value="1"/>
</dbReference>
<feature type="compositionally biased region" description="Basic and acidic residues" evidence="1">
    <location>
        <begin position="93"/>
        <end position="109"/>
    </location>
</feature>
<dbReference type="InterPro" id="IPR036431">
    <property type="entry name" value="ARID_dom_sf"/>
</dbReference>
<feature type="compositionally biased region" description="Basic residues" evidence="1">
    <location>
        <begin position="80"/>
        <end position="92"/>
    </location>
</feature>
<gene>
    <name evidence="3" type="ORF">LSINAPIS_LOCUS13827</name>
</gene>
<name>A0A5E4R3X6_9NEOP</name>
<dbReference type="InterPro" id="IPR001606">
    <property type="entry name" value="ARID_dom"/>
</dbReference>
<organism evidence="3 4">
    <name type="scientific">Leptidea sinapis</name>
    <dbReference type="NCBI Taxonomy" id="189913"/>
    <lineage>
        <taxon>Eukaryota</taxon>
        <taxon>Metazoa</taxon>
        <taxon>Ecdysozoa</taxon>
        <taxon>Arthropoda</taxon>
        <taxon>Hexapoda</taxon>
        <taxon>Insecta</taxon>
        <taxon>Pterygota</taxon>
        <taxon>Neoptera</taxon>
        <taxon>Endopterygota</taxon>
        <taxon>Lepidoptera</taxon>
        <taxon>Glossata</taxon>
        <taxon>Ditrysia</taxon>
        <taxon>Papilionoidea</taxon>
        <taxon>Pieridae</taxon>
        <taxon>Dismorphiinae</taxon>
        <taxon>Leptidea</taxon>
    </lineage>
</organism>
<evidence type="ECO:0000313" key="3">
    <source>
        <dbReference type="EMBL" id="VVD03944.1"/>
    </source>
</evidence>
<feature type="domain" description="ARID" evidence="2">
    <location>
        <begin position="205"/>
        <end position="258"/>
    </location>
</feature>
<feature type="region of interest" description="Disordered" evidence="1">
    <location>
        <begin position="80"/>
        <end position="203"/>
    </location>
</feature>
<reference evidence="3 4" key="1">
    <citation type="submission" date="2017-07" db="EMBL/GenBank/DDBJ databases">
        <authorList>
            <person name="Talla V."/>
            <person name="Backstrom N."/>
        </authorList>
    </citation>
    <scope>NUCLEOTIDE SEQUENCE [LARGE SCALE GENOMIC DNA]</scope>
</reference>
<feature type="compositionally biased region" description="Basic and acidic residues" evidence="1">
    <location>
        <begin position="138"/>
        <end position="202"/>
    </location>
</feature>